<keyword evidence="3 4" id="KW-0687">Ribonucleoprotein</keyword>
<feature type="region of interest" description="Disordered" evidence="6">
    <location>
        <begin position="118"/>
        <end position="144"/>
    </location>
</feature>
<comment type="caution">
    <text evidence="7">The sequence shown here is derived from an EMBL/GenBank/DDBJ whole genome shotgun (WGS) entry which is preliminary data.</text>
</comment>
<evidence type="ECO:0000256" key="6">
    <source>
        <dbReference type="SAM" id="MobiDB-lite"/>
    </source>
</evidence>
<evidence type="ECO:0000256" key="2">
    <source>
        <dbReference type="ARBA" id="ARBA00022980"/>
    </source>
</evidence>
<dbReference type="Pfam" id="PF01196">
    <property type="entry name" value="Ribosomal_L17"/>
    <property type="match status" value="1"/>
</dbReference>
<dbReference type="Gene3D" id="3.90.1030.10">
    <property type="entry name" value="Ribosomal protein L17"/>
    <property type="match status" value="1"/>
</dbReference>
<gene>
    <name evidence="4 7" type="primary">rplQ</name>
    <name evidence="7" type="ORF">IFK94_06415</name>
</gene>
<dbReference type="FunFam" id="3.90.1030.10:FF:000001">
    <property type="entry name" value="50S ribosomal protein L17"/>
    <property type="match status" value="1"/>
</dbReference>
<dbReference type="PANTHER" id="PTHR14413">
    <property type="entry name" value="RIBOSOMAL PROTEIN L17"/>
    <property type="match status" value="1"/>
</dbReference>
<dbReference type="SUPFAM" id="SSF64263">
    <property type="entry name" value="Prokaryotic ribosomal protein L17"/>
    <property type="match status" value="1"/>
</dbReference>
<dbReference type="NCBIfam" id="TIGR00059">
    <property type="entry name" value="L17"/>
    <property type="match status" value="1"/>
</dbReference>
<dbReference type="PANTHER" id="PTHR14413:SF16">
    <property type="entry name" value="LARGE RIBOSOMAL SUBUNIT PROTEIN BL17M"/>
    <property type="match status" value="1"/>
</dbReference>
<evidence type="ECO:0000313" key="7">
    <source>
        <dbReference type="EMBL" id="MBD3867738.1"/>
    </source>
</evidence>
<name>A0A8J7CKY9_9BACT</name>
<organism evidence="7 8">
    <name type="scientific">Candidatus Polarisedimenticola svalbardensis</name>
    <dbReference type="NCBI Taxonomy" id="2886004"/>
    <lineage>
        <taxon>Bacteria</taxon>
        <taxon>Pseudomonadati</taxon>
        <taxon>Acidobacteriota</taxon>
        <taxon>Candidatus Polarisedimenticolia</taxon>
        <taxon>Candidatus Polarisedimenticolales</taxon>
        <taxon>Candidatus Polarisedimenticolaceae</taxon>
        <taxon>Candidatus Polarisedimenticola</taxon>
    </lineage>
</organism>
<dbReference type="InterPro" id="IPR036373">
    <property type="entry name" value="Ribosomal_bL17_sf"/>
</dbReference>
<dbReference type="AlphaFoldDB" id="A0A8J7CKY9"/>
<dbReference type="InterPro" id="IPR047859">
    <property type="entry name" value="Ribosomal_bL17_CS"/>
</dbReference>
<comment type="subunit">
    <text evidence="4">Part of the 50S ribosomal subunit. Contacts protein L32.</text>
</comment>
<dbReference type="GO" id="GO:0003735">
    <property type="term" value="F:structural constituent of ribosome"/>
    <property type="evidence" value="ECO:0007669"/>
    <property type="project" value="InterPro"/>
</dbReference>
<comment type="similarity">
    <text evidence="1 4 5">Belongs to the bacterial ribosomal protein bL17 family.</text>
</comment>
<dbReference type="GO" id="GO:0022625">
    <property type="term" value="C:cytosolic large ribosomal subunit"/>
    <property type="evidence" value="ECO:0007669"/>
    <property type="project" value="TreeGrafter"/>
</dbReference>
<dbReference type="GO" id="GO:0006412">
    <property type="term" value="P:translation"/>
    <property type="evidence" value="ECO:0007669"/>
    <property type="project" value="UniProtKB-UniRule"/>
</dbReference>
<dbReference type="PROSITE" id="PS01167">
    <property type="entry name" value="RIBOSOMAL_L17"/>
    <property type="match status" value="1"/>
</dbReference>
<evidence type="ECO:0000313" key="8">
    <source>
        <dbReference type="Proteomes" id="UP000648239"/>
    </source>
</evidence>
<evidence type="ECO:0000256" key="5">
    <source>
        <dbReference type="RuleBase" id="RU000660"/>
    </source>
</evidence>
<reference evidence="7 8" key="1">
    <citation type="submission" date="2020-08" db="EMBL/GenBank/DDBJ databases">
        <title>Acidobacteriota in marine sediments use diverse sulfur dissimilation pathways.</title>
        <authorList>
            <person name="Wasmund K."/>
        </authorList>
    </citation>
    <scope>NUCLEOTIDE SEQUENCE [LARGE SCALE GENOMIC DNA]</scope>
    <source>
        <strain evidence="7">MAG AM4</strain>
    </source>
</reference>
<evidence type="ECO:0000256" key="1">
    <source>
        <dbReference type="ARBA" id="ARBA00008777"/>
    </source>
</evidence>
<evidence type="ECO:0000256" key="4">
    <source>
        <dbReference type="HAMAP-Rule" id="MF_01368"/>
    </source>
</evidence>
<dbReference type="HAMAP" id="MF_01368">
    <property type="entry name" value="Ribosomal_bL17"/>
    <property type="match status" value="1"/>
</dbReference>
<keyword evidence="2 4" id="KW-0689">Ribosomal protein</keyword>
<protein>
    <recommendedName>
        <fullName evidence="4">Large ribosomal subunit protein bL17</fullName>
    </recommendedName>
</protein>
<accession>A0A8J7CKY9</accession>
<dbReference type="Proteomes" id="UP000648239">
    <property type="component" value="Unassembled WGS sequence"/>
</dbReference>
<proteinExistence type="inferred from homology"/>
<dbReference type="EMBL" id="JACXWD010000015">
    <property type="protein sequence ID" value="MBD3867738.1"/>
    <property type="molecule type" value="Genomic_DNA"/>
</dbReference>
<dbReference type="InterPro" id="IPR000456">
    <property type="entry name" value="Ribosomal_bL17"/>
</dbReference>
<sequence>MAGRRLGRTSEHRLALMRNMSTSLFDKERIQTTLQKAKELRSFAEKLITLSKKESLHARRLVLRDVHDKAVVSKLFDTLSARYSQRPGGYTRIIKLGPRRGDNAEMAIIELVDAEIGGAPEPAPAKDKKAAGSKKKKAGDAGKE</sequence>
<evidence type="ECO:0000256" key="3">
    <source>
        <dbReference type="ARBA" id="ARBA00023274"/>
    </source>
</evidence>